<dbReference type="Gene3D" id="2.20.100.10">
    <property type="entry name" value="Thrombospondin type-1 (TSP1) repeat"/>
    <property type="match status" value="6"/>
</dbReference>
<dbReference type="PRINTS" id="PR00759">
    <property type="entry name" value="BASICPTASE"/>
</dbReference>
<feature type="compositionally biased region" description="Low complexity" evidence="11">
    <location>
        <begin position="1007"/>
        <end position="1129"/>
    </location>
</feature>
<dbReference type="SMART" id="SM00209">
    <property type="entry name" value="TSP1"/>
    <property type="match status" value="7"/>
</dbReference>
<feature type="region of interest" description="Disordered" evidence="11">
    <location>
        <begin position="795"/>
        <end position="995"/>
    </location>
</feature>
<evidence type="ECO:0000256" key="9">
    <source>
        <dbReference type="ARBA" id="ARBA00023157"/>
    </source>
</evidence>
<dbReference type="PRINTS" id="PR01857">
    <property type="entry name" value="ADAMTSFAMILY"/>
</dbReference>
<dbReference type="InterPro" id="IPR000884">
    <property type="entry name" value="TSP1_rpt"/>
</dbReference>
<feature type="chain" id="PRO_5008587520" description="BPTI/Kunitz inhibitor domain-containing protein" evidence="12">
    <location>
        <begin position="35"/>
        <end position="1752"/>
    </location>
</feature>
<feature type="non-terminal residue" evidence="14">
    <location>
        <position position="1752"/>
    </location>
</feature>
<dbReference type="Pfam" id="PF00090">
    <property type="entry name" value="TSP_1"/>
    <property type="match status" value="1"/>
</dbReference>
<dbReference type="Gene3D" id="2.60.120.830">
    <property type="match status" value="1"/>
</dbReference>
<dbReference type="InterPro" id="IPR002223">
    <property type="entry name" value="Kunitz_BPTI"/>
</dbReference>
<keyword evidence="4" id="KW-0646">Protease inhibitor</keyword>
<protein>
    <recommendedName>
        <fullName evidence="13">BPTI/Kunitz inhibitor domain-containing protein</fullName>
    </recommendedName>
</protein>
<dbReference type="GO" id="GO:0030198">
    <property type="term" value="P:extracellular matrix organization"/>
    <property type="evidence" value="ECO:0007669"/>
    <property type="project" value="InterPro"/>
</dbReference>
<evidence type="ECO:0000256" key="6">
    <source>
        <dbReference type="ARBA" id="ARBA00022737"/>
    </source>
</evidence>
<evidence type="ECO:0000256" key="3">
    <source>
        <dbReference type="ARBA" id="ARBA00022525"/>
    </source>
</evidence>
<reference evidence="14" key="1">
    <citation type="submission" date="2015-11" db="EMBL/GenBank/DDBJ databases">
        <title>De novo transcriptome assembly of four potential Pierce s Disease insect vectors from Arizona vineyards.</title>
        <authorList>
            <person name="Tassone E.E."/>
        </authorList>
    </citation>
    <scope>NUCLEOTIDE SEQUENCE</scope>
</reference>
<keyword evidence="7" id="KW-0084">Basement membrane</keyword>
<evidence type="ECO:0000256" key="1">
    <source>
        <dbReference type="ARBA" id="ARBA00004302"/>
    </source>
</evidence>
<feature type="disulfide bond" evidence="10">
    <location>
        <begin position="74"/>
        <end position="107"/>
    </location>
</feature>
<dbReference type="GO" id="GO:0005604">
    <property type="term" value="C:basement membrane"/>
    <property type="evidence" value="ECO:0007669"/>
    <property type="project" value="UniProtKB-SubCell"/>
</dbReference>
<dbReference type="CDD" id="cd22639">
    <property type="entry name" value="Kunitz_papilin_lacunin-like"/>
    <property type="match status" value="1"/>
</dbReference>
<feature type="disulfide bond" evidence="10">
    <location>
        <begin position="78"/>
        <end position="112"/>
    </location>
</feature>
<keyword evidence="2" id="KW-0217">Developmental protein</keyword>
<dbReference type="PROSITE" id="PS50092">
    <property type="entry name" value="TSP1"/>
    <property type="match status" value="6"/>
</dbReference>
<feature type="domain" description="BPTI/Kunitz inhibitor" evidence="13">
    <location>
        <begin position="1636"/>
        <end position="1686"/>
    </location>
</feature>
<evidence type="ECO:0000256" key="7">
    <source>
        <dbReference type="ARBA" id="ARBA00022869"/>
    </source>
</evidence>
<feature type="signal peptide" evidence="12">
    <location>
        <begin position="1"/>
        <end position="34"/>
    </location>
</feature>
<feature type="non-terminal residue" evidence="14">
    <location>
        <position position="1"/>
    </location>
</feature>
<feature type="compositionally biased region" description="Low complexity" evidence="11">
    <location>
        <begin position="808"/>
        <end position="983"/>
    </location>
</feature>
<dbReference type="SMART" id="SM00131">
    <property type="entry name" value="KU"/>
    <property type="match status" value="3"/>
</dbReference>
<sequence>CRVLGRSAPTMDVLRRWMALFLLLLVTHLSYSTARRHRHQRGRDKRQHSPGSYVLDVTGPEAGDWEDWSSPVPCSRTCGGGISHQTRQCRQDSRVPCEGASKRYFSCNIQDCPEGSVDFRTEQCSSFNGVPFDDVFYTWVPYTKAPNKCELNCMPRGERFYYRHRDKVADGTPCEDEKLDVCVDGKCMPVGCDHMLGSSAREDQCRECGGDGSSCNSVRGILENDELQVGYNDLMLIPAGATNIRIQEIKPSNNYLAIRNVTGHYYLNGNWRIDFPRSIRACGTIFHYERKPHGFFAPEMISALGPTLEPIYIVLLYQEKNPGVEYEYSIPKGAVQDTDPEGYNWIYNEFGPCSTTCGGGVQSRNVWCAKRRDSSEVSRDLCNEALEPPSTEECALEPCAPQWTVGEWNPCSETCGTGGTQTRQVICEQIISGGRGSLVNSSVCEETLGPAPPTAQPCPPGPPCPTWHIGPWKPCDRLCGNGHQRRDIICFRKVDGRIEKMSDEDCPMEKPPTEMDCQLRPCEGVDWVTTIWSGCEDKCGLAFETRQVICATEKGELFPESFCQKSQVPELKRECNATAACKHQWFASQWSECSAQCGLGLQTRKVFCGSFTDEGVTRADDSMCDAAVRYEDSKNCTGEEECKGNWFAGPWSACSKPCGGGQRGRKILCMLNETSVPTTQCDMFTIQFSSEDCNNIPCGTDQIITVAPEHKVYEDYDYEEDCDEDYYDDFITTEGVEEFTSDLEGSGSSPGVTLSSDSSSLSSEFMLSDGPSSLSSSDTSLLVSFGSSDFTEGSGTGVTLEFEGSGDSSPTTEALTASSETSSEGSSSSSTDVSTGSSEGITSSEFSESTTSITDVSGSSSSDGSTEVSGTSEESTLVSTESSSASSMLSETSMSISSSEASSPESTENTETSTSVSSSDSFTESTDTSMSSESSSTESTESTETSSTIETTSESSTLSSDSVPTEATDTSTDSSTTLLGSSDEVSTRRKNGGDIDDFIIADYLSTASSTDSSESTSPELTSESSSSTSEESTTESELSTISSFGSSTDQSTSSDDTTSSVDTSSSDDTSSSSESSISSTELSSTEFSVSESSTISSMLSSESTSESSASTDSSTDSSELSSSVASTEDVMTSVTSPTYGASTTEFISIFSSELTTAATKAKKRKRCKKRQKKNVCLTSDFGCCYDNVTAAQGPFNKGCPMVETCQDTKHGCCEDGVSPAKGPNHKGCPPSQCNQTLFGCCPDGVSIALGNDFEGCPEEPTTPSDCKTSQFGCCPDGATAASGPELEGCEGVGDCNSTDYGCCPDGVNAATGPDDEGCDVIDLTTEELVTVEPDNGTDCENSTYGCCPDGIIAASGPDSEGCELDLDCSESTFGCCSDGNTTATGPDGQGCPSACAEELFGCCHDNVTSAHGPNKEGCCLLETFGCCPDNILPAQGPNLEGCGCQYTTYGCCPDNQTTARGPDNQGCGCHYTPHGCCPNQYTPAAGPGYQGCPCYTYQFGCCPDGVTRAIGPNLQGCGCENTQYGCCPDGRTPVPGDDGVCDCAASLYGCCPDGISDALGEHFDGCTDVPLGPGELCTLQKDRGTCRDFTVKWFFDTEYGGCSRFWYGGCEGNENRFKTQDECKQTCVEPPGRDACFLPKIEGPCDGYYPTWYYDTERKQCGQFVHGGCLGNGNKFETREQCEELCVTPDTLDACDQQVDQGPCEGNFTRWFYDKESEVCTTFNFGGCKGNNNNFLTEVACQQKCLQPGHGR</sequence>
<evidence type="ECO:0000256" key="8">
    <source>
        <dbReference type="ARBA" id="ARBA00022900"/>
    </source>
</evidence>
<proteinExistence type="predicted"/>
<accession>A0A1B6LKJ5</accession>
<dbReference type="PROSITE" id="PS50279">
    <property type="entry name" value="BPTI_KUNITZ_2"/>
    <property type="match status" value="3"/>
</dbReference>
<dbReference type="InterPro" id="IPR050439">
    <property type="entry name" value="ADAMTS_ADAMTS-like"/>
</dbReference>
<feature type="disulfide bond" evidence="10">
    <location>
        <begin position="89"/>
        <end position="97"/>
    </location>
</feature>
<dbReference type="CDD" id="cd00109">
    <property type="entry name" value="Kunitz-type"/>
    <property type="match status" value="2"/>
</dbReference>
<evidence type="ECO:0000256" key="2">
    <source>
        <dbReference type="ARBA" id="ARBA00022473"/>
    </source>
</evidence>
<evidence type="ECO:0000256" key="11">
    <source>
        <dbReference type="SAM" id="MobiDB-lite"/>
    </source>
</evidence>
<dbReference type="FunFam" id="2.20.100.10:FF:000005">
    <property type="entry name" value="ADAM metallopeptidase with thrombospondin type 1 motif 9"/>
    <property type="match status" value="1"/>
</dbReference>
<keyword evidence="5 12" id="KW-0732">Signal</keyword>
<dbReference type="PANTHER" id="PTHR13723">
    <property type="entry name" value="ADAMTS A DISINTEGRIN AND METALLOPROTEASE WITH THROMBOSPONDIN MOTIFS PROTEASE"/>
    <property type="match status" value="1"/>
</dbReference>
<dbReference type="Pfam" id="PF05986">
    <property type="entry name" value="ADAMTS_spacer1"/>
    <property type="match status" value="1"/>
</dbReference>
<keyword evidence="7" id="KW-0272">Extracellular matrix</keyword>
<feature type="domain" description="BPTI/Kunitz inhibitor" evidence="13">
    <location>
        <begin position="1695"/>
        <end position="1745"/>
    </location>
</feature>
<dbReference type="FunFam" id="2.60.120.830:FF:000001">
    <property type="entry name" value="A disintegrin and metalloproteinase with thrombospondin motifs 1"/>
    <property type="match status" value="1"/>
</dbReference>
<name>A0A1B6LKJ5_9HEMI</name>
<dbReference type="Pfam" id="PF00014">
    <property type="entry name" value="Kunitz_BPTI"/>
    <property type="match status" value="3"/>
</dbReference>
<dbReference type="Pfam" id="PF19030">
    <property type="entry name" value="TSP1_ADAMTS"/>
    <property type="match status" value="6"/>
</dbReference>
<feature type="domain" description="BPTI/Kunitz inhibitor" evidence="13">
    <location>
        <begin position="1577"/>
        <end position="1627"/>
    </location>
</feature>
<dbReference type="Gene3D" id="4.10.410.10">
    <property type="entry name" value="Pancreatic trypsin inhibitor Kunitz domain"/>
    <property type="match status" value="3"/>
</dbReference>
<dbReference type="GO" id="GO:0004222">
    <property type="term" value="F:metalloendopeptidase activity"/>
    <property type="evidence" value="ECO:0007669"/>
    <property type="project" value="TreeGrafter"/>
</dbReference>
<feature type="region of interest" description="Disordered" evidence="11">
    <location>
        <begin position="1007"/>
        <end position="1138"/>
    </location>
</feature>
<dbReference type="GO" id="GO:0004867">
    <property type="term" value="F:serine-type endopeptidase inhibitor activity"/>
    <property type="evidence" value="ECO:0007669"/>
    <property type="project" value="UniProtKB-KW"/>
</dbReference>
<evidence type="ECO:0000259" key="13">
    <source>
        <dbReference type="PROSITE" id="PS50279"/>
    </source>
</evidence>
<keyword evidence="8" id="KW-0722">Serine protease inhibitor</keyword>
<dbReference type="InterPro" id="IPR036880">
    <property type="entry name" value="Kunitz_BPTI_sf"/>
</dbReference>
<evidence type="ECO:0000256" key="12">
    <source>
        <dbReference type="SAM" id="SignalP"/>
    </source>
</evidence>
<feature type="compositionally biased region" description="Low complexity" evidence="11">
    <location>
        <begin position="745"/>
        <end position="775"/>
    </location>
</feature>
<dbReference type="PROSITE" id="PS00280">
    <property type="entry name" value="BPTI_KUNITZ_1"/>
    <property type="match status" value="2"/>
</dbReference>
<comment type="subcellular location">
    <subcellularLocation>
        <location evidence="1">Secreted</location>
        <location evidence="1">Extracellular space</location>
        <location evidence="1">Extracellular matrix</location>
        <location evidence="1">Basement membrane</location>
    </subcellularLocation>
</comment>
<evidence type="ECO:0000256" key="10">
    <source>
        <dbReference type="PIRSR" id="PIRSR613273-3"/>
    </source>
</evidence>
<organism evidence="14">
    <name type="scientific">Graphocephala atropunctata</name>
    <dbReference type="NCBI Taxonomy" id="36148"/>
    <lineage>
        <taxon>Eukaryota</taxon>
        <taxon>Metazoa</taxon>
        <taxon>Ecdysozoa</taxon>
        <taxon>Arthropoda</taxon>
        <taxon>Hexapoda</taxon>
        <taxon>Insecta</taxon>
        <taxon>Pterygota</taxon>
        <taxon>Neoptera</taxon>
        <taxon>Paraneoptera</taxon>
        <taxon>Hemiptera</taxon>
        <taxon>Auchenorrhyncha</taxon>
        <taxon>Membracoidea</taxon>
        <taxon>Cicadellidae</taxon>
        <taxon>Cicadellinae</taxon>
        <taxon>Cicadellini</taxon>
        <taxon>Graphocephala</taxon>
    </lineage>
</organism>
<gene>
    <name evidence="14" type="ORF">g.43913</name>
</gene>
<evidence type="ECO:0000256" key="4">
    <source>
        <dbReference type="ARBA" id="ARBA00022690"/>
    </source>
</evidence>
<dbReference type="InterPro" id="IPR010294">
    <property type="entry name" value="ADAMTS_spacer1"/>
</dbReference>
<dbReference type="EMBL" id="GEBQ01015789">
    <property type="protein sequence ID" value="JAT24188.1"/>
    <property type="molecule type" value="Transcribed_RNA"/>
</dbReference>
<dbReference type="SUPFAM" id="SSF57362">
    <property type="entry name" value="BPTI-like"/>
    <property type="match status" value="3"/>
</dbReference>
<dbReference type="InterPro" id="IPR020901">
    <property type="entry name" value="Prtase_inh_Kunz-CS"/>
</dbReference>
<dbReference type="PANTHER" id="PTHR13723:SF281">
    <property type="entry name" value="PAPILIN"/>
    <property type="match status" value="1"/>
</dbReference>
<dbReference type="InterPro" id="IPR013273">
    <property type="entry name" value="ADAMTS/ADAMTS-like"/>
</dbReference>
<feature type="region of interest" description="Disordered" evidence="11">
    <location>
        <begin position="740"/>
        <end position="775"/>
    </location>
</feature>
<dbReference type="SUPFAM" id="SSF82895">
    <property type="entry name" value="TSP-1 type 1 repeat"/>
    <property type="match status" value="7"/>
</dbReference>
<evidence type="ECO:0000256" key="5">
    <source>
        <dbReference type="ARBA" id="ARBA00022729"/>
    </source>
</evidence>
<dbReference type="FunFam" id="4.10.410.10:FF:000020">
    <property type="entry name" value="Collagen, type VI, alpha 3"/>
    <property type="match status" value="2"/>
</dbReference>
<dbReference type="GO" id="GO:0006508">
    <property type="term" value="P:proteolysis"/>
    <property type="evidence" value="ECO:0007669"/>
    <property type="project" value="TreeGrafter"/>
</dbReference>
<keyword evidence="9 10" id="KW-1015">Disulfide bond</keyword>
<keyword evidence="3" id="KW-0964">Secreted</keyword>
<dbReference type="InterPro" id="IPR036383">
    <property type="entry name" value="TSP1_rpt_sf"/>
</dbReference>
<keyword evidence="6" id="KW-0677">Repeat</keyword>
<evidence type="ECO:0000313" key="14">
    <source>
        <dbReference type="EMBL" id="JAT24188.1"/>
    </source>
</evidence>